<proteinExistence type="predicted"/>
<organism evidence="1">
    <name type="scientific">marine sediment metagenome</name>
    <dbReference type="NCBI Taxonomy" id="412755"/>
    <lineage>
        <taxon>unclassified sequences</taxon>
        <taxon>metagenomes</taxon>
        <taxon>ecological metagenomes</taxon>
    </lineage>
</organism>
<gene>
    <name evidence="1" type="ORF">S01H4_55021</name>
</gene>
<name>X1D9H0_9ZZZZ</name>
<dbReference type="EMBL" id="BART01031716">
    <property type="protein sequence ID" value="GAH16892.1"/>
    <property type="molecule type" value="Genomic_DNA"/>
</dbReference>
<sequence length="68" mass="8276">MRQTFSLFLFLCFCTFSLFAQQSFPGAIKVRYEEKETFPRYIQFDQSQQLSVEKSLTWMRENFRLDES</sequence>
<feature type="non-terminal residue" evidence="1">
    <location>
        <position position="68"/>
    </location>
</feature>
<protein>
    <submittedName>
        <fullName evidence="1">Uncharacterized protein</fullName>
    </submittedName>
</protein>
<comment type="caution">
    <text evidence="1">The sequence shown here is derived from an EMBL/GenBank/DDBJ whole genome shotgun (WGS) entry which is preliminary data.</text>
</comment>
<dbReference type="AlphaFoldDB" id="X1D9H0"/>
<evidence type="ECO:0000313" key="1">
    <source>
        <dbReference type="EMBL" id="GAH16892.1"/>
    </source>
</evidence>
<accession>X1D9H0</accession>
<reference evidence="1" key="1">
    <citation type="journal article" date="2014" name="Front. Microbiol.">
        <title>High frequency of phylogenetically diverse reductive dehalogenase-homologous genes in deep subseafloor sedimentary metagenomes.</title>
        <authorList>
            <person name="Kawai M."/>
            <person name="Futagami T."/>
            <person name="Toyoda A."/>
            <person name="Takaki Y."/>
            <person name="Nishi S."/>
            <person name="Hori S."/>
            <person name="Arai W."/>
            <person name="Tsubouchi T."/>
            <person name="Morono Y."/>
            <person name="Uchiyama I."/>
            <person name="Ito T."/>
            <person name="Fujiyama A."/>
            <person name="Inagaki F."/>
            <person name="Takami H."/>
        </authorList>
    </citation>
    <scope>NUCLEOTIDE SEQUENCE</scope>
    <source>
        <strain evidence="1">Expedition CK06-06</strain>
    </source>
</reference>